<sequence length="197" mass="21498">VTDSVACGSLCLQYNCTLFCLQDGGCELYSARVSWHYTGMGATPSTSVCYSSWGSTNDAAHTATITTTNASSPNNTGNTAVNGFYCFDVPHFCYHSIQSSQPWWVAVLTTSRQVTSVRIQTRRQPIGTSRFQDVEVRVGHDTQNLSNNKLLGFYNGLALPGEVVIFRAIPYITGTVVSLQSTVFGYLCVCDVQVLYT</sequence>
<protein>
    <recommendedName>
        <fullName evidence="3">Fucolectin tachylectin-4 pentraxin-1 domain-containing protein</fullName>
    </recommendedName>
</protein>
<dbReference type="AlphaFoldDB" id="A0AAW0WBH4"/>
<organism evidence="1 2">
    <name type="scientific">Cherax quadricarinatus</name>
    <name type="common">Australian red claw crayfish</name>
    <dbReference type="NCBI Taxonomy" id="27406"/>
    <lineage>
        <taxon>Eukaryota</taxon>
        <taxon>Metazoa</taxon>
        <taxon>Ecdysozoa</taxon>
        <taxon>Arthropoda</taxon>
        <taxon>Crustacea</taxon>
        <taxon>Multicrustacea</taxon>
        <taxon>Malacostraca</taxon>
        <taxon>Eumalacostraca</taxon>
        <taxon>Eucarida</taxon>
        <taxon>Decapoda</taxon>
        <taxon>Pleocyemata</taxon>
        <taxon>Astacidea</taxon>
        <taxon>Parastacoidea</taxon>
        <taxon>Parastacidae</taxon>
        <taxon>Cherax</taxon>
    </lineage>
</organism>
<evidence type="ECO:0000313" key="1">
    <source>
        <dbReference type="EMBL" id="KAK8728000.1"/>
    </source>
</evidence>
<dbReference type="SUPFAM" id="SSF49785">
    <property type="entry name" value="Galactose-binding domain-like"/>
    <property type="match status" value="1"/>
</dbReference>
<dbReference type="Proteomes" id="UP001445076">
    <property type="component" value="Unassembled WGS sequence"/>
</dbReference>
<evidence type="ECO:0008006" key="3">
    <source>
        <dbReference type="Google" id="ProtNLM"/>
    </source>
</evidence>
<name>A0AAW0WBH4_CHEQU</name>
<gene>
    <name evidence="1" type="ORF">OTU49_009330</name>
</gene>
<keyword evidence="2" id="KW-1185">Reference proteome</keyword>
<accession>A0AAW0WBH4</accession>
<feature type="non-terminal residue" evidence="1">
    <location>
        <position position="1"/>
    </location>
</feature>
<dbReference type="InterPro" id="IPR008979">
    <property type="entry name" value="Galactose-bd-like_sf"/>
</dbReference>
<dbReference type="Gene3D" id="2.60.120.260">
    <property type="entry name" value="Galactose-binding domain-like"/>
    <property type="match status" value="1"/>
</dbReference>
<proteinExistence type="predicted"/>
<comment type="caution">
    <text evidence="1">The sequence shown here is derived from an EMBL/GenBank/DDBJ whole genome shotgun (WGS) entry which is preliminary data.</text>
</comment>
<reference evidence="1 2" key="1">
    <citation type="journal article" date="2024" name="BMC Genomics">
        <title>Genome assembly of redclaw crayfish (Cherax quadricarinatus) provides insights into its immune adaptation and hypoxia tolerance.</title>
        <authorList>
            <person name="Liu Z."/>
            <person name="Zheng J."/>
            <person name="Li H."/>
            <person name="Fang K."/>
            <person name="Wang S."/>
            <person name="He J."/>
            <person name="Zhou D."/>
            <person name="Weng S."/>
            <person name="Chi M."/>
            <person name="Gu Z."/>
            <person name="He J."/>
            <person name="Li F."/>
            <person name="Wang M."/>
        </authorList>
    </citation>
    <scope>NUCLEOTIDE SEQUENCE [LARGE SCALE GENOMIC DNA]</scope>
    <source>
        <strain evidence="1">ZL_2023a</strain>
    </source>
</reference>
<evidence type="ECO:0000313" key="2">
    <source>
        <dbReference type="Proteomes" id="UP001445076"/>
    </source>
</evidence>
<dbReference type="EMBL" id="JARKIK010000073">
    <property type="protein sequence ID" value="KAK8728000.1"/>
    <property type="molecule type" value="Genomic_DNA"/>
</dbReference>